<keyword evidence="1" id="KW-0862">Zinc</keyword>
<dbReference type="CDD" id="cd16473">
    <property type="entry name" value="RING-H2_RNF103"/>
    <property type="match status" value="1"/>
</dbReference>
<keyword evidence="3" id="KW-0812">Transmembrane</keyword>
<evidence type="ECO:0000256" key="2">
    <source>
        <dbReference type="SAM" id="MobiDB-lite"/>
    </source>
</evidence>
<dbReference type="SUPFAM" id="SSF57850">
    <property type="entry name" value="RING/U-box"/>
    <property type="match status" value="1"/>
</dbReference>
<dbReference type="GO" id="GO:0006511">
    <property type="term" value="P:ubiquitin-dependent protein catabolic process"/>
    <property type="evidence" value="ECO:0007669"/>
    <property type="project" value="TreeGrafter"/>
</dbReference>
<feature type="transmembrane region" description="Helical" evidence="3">
    <location>
        <begin position="30"/>
        <end position="55"/>
    </location>
</feature>
<organism evidence="5 6">
    <name type="scientific">Aspergillus felis</name>
    <dbReference type="NCBI Taxonomy" id="1287682"/>
    <lineage>
        <taxon>Eukaryota</taxon>
        <taxon>Fungi</taxon>
        <taxon>Dikarya</taxon>
        <taxon>Ascomycota</taxon>
        <taxon>Pezizomycotina</taxon>
        <taxon>Eurotiomycetes</taxon>
        <taxon>Eurotiomycetidae</taxon>
        <taxon>Eurotiales</taxon>
        <taxon>Aspergillaceae</taxon>
        <taxon>Aspergillus</taxon>
        <taxon>Aspergillus subgen. Fumigati</taxon>
    </lineage>
</organism>
<keyword evidence="1" id="KW-0863">Zinc-finger</keyword>
<comment type="caution">
    <text evidence="5">The sequence shown here is derived from an EMBL/GenBank/DDBJ whole genome shotgun (WGS) entry which is preliminary data.</text>
</comment>
<dbReference type="SMART" id="SM00184">
    <property type="entry name" value="RING"/>
    <property type="match status" value="1"/>
</dbReference>
<dbReference type="EMBL" id="JACBAE010001206">
    <property type="protein sequence ID" value="KAF7170681.1"/>
    <property type="molecule type" value="Genomic_DNA"/>
</dbReference>
<keyword evidence="1" id="KW-0479">Metal-binding</keyword>
<evidence type="ECO:0000313" key="6">
    <source>
        <dbReference type="Proteomes" id="UP000654922"/>
    </source>
</evidence>
<accession>A0A8H6QCQ0</accession>
<feature type="region of interest" description="Disordered" evidence="2">
    <location>
        <begin position="1"/>
        <end position="21"/>
    </location>
</feature>
<evidence type="ECO:0000256" key="1">
    <source>
        <dbReference type="PROSITE-ProRule" id="PRU00175"/>
    </source>
</evidence>
<proteinExistence type="predicted"/>
<dbReference type="GO" id="GO:0008270">
    <property type="term" value="F:zinc ion binding"/>
    <property type="evidence" value="ECO:0007669"/>
    <property type="project" value="UniProtKB-KW"/>
</dbReference>
<dbReference type="Pfam" id="PF13639">
    <property type="entry name" value="zf-RING_2"/>
    <property type="match status" value="1"/>
</dbReference>
<keyword evidence="3" id="KW-1133">Transmembrane helix</keyword>
<dbReference type="GO" id="GO:0005737">
    <property type="term" value="C:cytoplasm"/>
    <property type="evidence" value="ECO:0007669"/>
    <property type="project" value="TreeGrafter"/>
</dbReference>
<evidence type="ECO:0000256" key="3">
    <source>
        <dbReference type="SAM" id="Phobius"/>
    </source>
</evidence>
<dbReference type="Gene3D" id="3.30.40.10">
    <property type="entry name" value="Zinc/RING finger domain, C3HC4 (zinc finger)"/>
    <property type="match status" value="1"/>
</dbReference>
<reference evidence="5" key="1">
    <citation type="submission" date="2020-06" db="EMBL/GenBank/DDBJ databases">
        <title>Draft genome sequences of strains closely related to Aspergillus parafelis and Aspergillus hiratsukae.</title>
        <authorList>
            <person name="Dos Santos R.A.C."/>
            <person name="Rivero-Menendez O."/>
            <person name="Steenwyk J.L."/>
            <person name="Mead M.E."/>
            <person name="Goldman G.H."/>
            <person name="Alastruey-Izquierdo A."/>
            <person name="Rokas A."/>
        </authorList>
    </citation>
    <scope>NUCLEOTIDE SEQUENCE</scope>
    <source>
        <strain evidence="5">CNM-CM5623</strain>
    </source>
</reference>
<dbReference type="PROSITE" id="PS50089">
    <property type="entry name" value="ZF_RING_2"/>
    <property type="match status" value="1"/>
</dbReference>
<dbReference type="Proteomes" id="UP000654922">
    <property type="component" value="Unassembled WGS sequence"/>
</dbReference>
<dbReference type="InterPro" id="IPR051826">
    <property type="entry name" value="E3_ubiquitin-ligase_domain"/>
</dbReference>
<dbReference type="AlphaFoldDB" id="A0A8H6QCQ0"/>
<dbReference type="PANTHER" id="PTHR22765">
    <property type="entry name" value="RING FINGER AND PROTEASE ASSOCIATED DOMAIN-CONTAINING"/>
    <property type="match status" value="1"/>
</dbReference>
<evidence type="ECO:0000313" key="5">
    <source>
        <dbReference type="EMBL" id="KAF7170681.1"/>
    </source>
</evidence>
<protein>
    <recommendedName>
        <fullName evidence="4">RING-type domain-containing protein</fullName>
    </recommendedName>
</protein>
<evidence type="ECO:0000259" key="4">
    <source>
        <dbReference type="PROSITE" id="PS50089"/>
    </source>
</evidence>
<gene>
    <name evidence="5" type="ORF">CNMCM5623_003265</name>
</gene>
<feature type="domain" description="RING-type" evidence="4">
    <location>
        <begin position="250"/>
        <end position="292"/>
    </location>
</feature>
<dbReference type="FunFam" id="3.30.40.10:FF:000539">
    <property type="entry name" value="Ring finger domain protein"/>
    <property type="match status" value="1"/>
</dbReference>
<dbReference type="GO" id="GO:0061630">
    <property type="term" value="F:ubiquitin protein ligase activity"/>
    <property type="evidence" value="ECO:0007669"/>
    <property type="project" value="TreeGrafter"/>
</dbReference>
<sequence length="729" mass="80803">MSSTSPVPPSGSTNSDRAADSSSSPTSSPLLFFVALGFGVVFTNLWIIVGVKYCFRYNQRNRQLRNEDTGEPIDLVTMPRTHRRRREKKLMTMDEVNLRFPLTKYKAWRSTRADANLPTAEAVSAADSSLHSPNIKNGTLVVDTSVSPSLVKPASTDSQRQIGSAIAQPSTVAPDAGTQFAQLNEKSDGRPVFADCRHTREVTRYTNHEMKHVHDQDGCEYHGLEDIGDADHPIRTATPAELLPTPGDSCAICLDAIEDDDDIRGLTCGHAFHASCVDPWLTSRRACCPLCKADYFTPKPRSDPVAERVSTDRHSMVGMHVPSRPRPVFIGWRSNLFRRTTILPQRLMQRDGIPPSQLSGALNVDSKFVTTCLLYGTAFNIWGSFVLGEYGKVLESAPDEALPEEDFPEKKVMATERTVSRPEEGAASDPFFIPLGWPRLREGKFYSSSDPEWREFVRMSRDGRKLESLKDDLATISLRNASASNILLQLLGGPLNITGFWLVHHFPSRAPPEYALSGLEIADTEISWAVRPVSSDTGDRIRKCMKPLFVALAARDAYLVLMKRQLSRIGFPVSDKIQVGTDSLVMPPSGTGFTGLIDGSADYHKTGSQLSSADEPHGRVTQQNNPWLNPSSVLSSLQWLPLPNLGPESDLRAAAVAFKWRLNDCWARELHTPRRGTFFIVGPVGLKGPKGFCRVEVRGEYDPSTSRWTHVSMQLKDLNIFKQRALGSR</sequence>
<dbReference type="PANTHER" id="PTHR22765:SF434">
    <property type="entry name" value="GB|AAD18119.1-RELATED"/>
    <property type="match status" value="1"/>
</dbReference>
<dbReference type="InterPro" id="IPR001841">
    <property type="entry name" value="Znf_RING"/>
</dbReference>
<dbReference type="OrthoDB" id="8062037at2759"/>
<name>A0A8H6QCQ0_9EURO</name>
<keyword evidence="3" id="KW-0472">Membrane</keyword>
<dbReference type="InterPro" id="IPR013083">
    <property type="entry name" value="Znf_RING/FYVE/PHD"/>
</dbReference>
<feature type="region of interest" description="Disordered" evidence="2">
    <location>
        <begin position="606"/>
        <end position="625"/>
    </location>
</feature>